<comment type="caution">
    <text evidence="2">The sequence shown here is derived from an EMBL/GenBank/DDBJ whole genome shotgun (WGS) entry which is preliminary data.</text>
</comment>
<feature type="compositionally biased region" description="Basic and acidic residues" evidence="1">
    <location>
        <begin position="18"/>
        <end position="30"/>
    </location>
</feature>
<evidence type="ECO:0000313" key="3">
    <source>
        <dbReference type="Proteomes" id="UP000424805"/>
    </source>
</evidence>
<proteinExistence type="predicted"/>
<feature type="region of interest" description="Disordered" evidence="1">
    <location>
        <begin position="1"/>
        <end position="37"/>
    </location>
</feature>
<protein>
    <submittedName>
        <fullName evidence="2">Conjugative transposon protein TraM</fullName>
    </submittedName>
</protein>
<dbReference type="EMBL" id="VWFP01000045">
    <property type="protein sequence ID" value="KAA4619394.1"/>
    <property type="molecule type" value="Genomic_DNA"/>
</dbReference>
<organism evidence="2 3">
    <name type="scientific">Bacteroides ovatus</name>
    <dbReference type="NCBI Taxonomy" id="28116"/>
    <lineage>
        <taxon>Bacteria</taxon>
        <taxon>Pseudomonadati</taxon>
        <taxon>Bacteroidota</taxon>
        <taxon>Bacteroidia</taxon>
        <taxon>Bacteroidales</taxon>
        <taxon>Bacteroidaceae</taxon>
        <taxon>Bacteroides</taxon>
    </lineage>
</organism>
<accession>A0A7J4XQK2</accession>
<feature type="non-terminal residue" evidence="2">
    <location>
        <position position="52"/>
    </location>
</feature>
<name>A0A7J4XQK2_BACOV</name>
<sequence length="52" mass="6057">MEEVQKNENGTTVPQADGKPKKEDKPKRELTPQQVQQRRKMIVFPLMFLAFA</sequence>
<dbReference type="AlphaFoldDB" id="A0A7J4XQK2"/>
<reference evidence="2 3" key="1">
    <citation type="journal article" date="2019" name="Nat. Med.">
        <title>A library of human gut bacterial isolates paired with longitudinal multiomics data enables mechanistic microbiome research.</title>
        <authorList>
            <person name="Poyet M."/>
            <person name="Groussin M."/>
            <person name="Gibbons S.M."/>
            <person name="Avila-Pacheco J."/>
            <person name="Jiang X."/>
            <person name="Kearney S.M."/>
            <person name="Perrotta A.R."/>
            <person name="Berdy B."/>
            <person name="Zhao S."/>
            <person name="Lieberman T.D."/>
            <person name="Swanson P.K."/>
            <person name="Smith M."/>
            <person name="Roesemann S."/>
            <person name="Alexander J.E."/>
            <person name="Rich S.A."/>
            <person name="Livny J."/>
            <person name="Vlamakis H."/>
            <person name="Clish C."/>
            <person name="Bullock K."/>
            <person name="Deik A."/>
            <person name="Scott J."/>
            <person name="Pierce K.A."/>
            <person name="Xavier R.J."/>
            <person name="Alm E.J."/>
        </authorList>
    </citation>
    <scope>NUCLEOTIDE SEQUENCE [LARGE SCALE GENOMIC DNA]</scope>
    <source>
        <strain evidence="2 3">BIOML-A15</strain>
    </source>
</reference>
<evidence type="ECO:0000256" key="1">
    <source>
        <dbReference type="SAM" id="MobiDB-lite"/>
    </source>
</evidence>
<gene>
    <name evidence="2" type="ORF">F3B90_25455</name>
</gene>
<dbReference type="Proteomes" id="UP000424805">
    <property type="component" value="Unassembled WGS sequence"/>
</dbReference>
<evidence type="ECO:0000313" key="2">
    <source>
        <dbReference type="EMBL" id="KAA4619394.1"/>
    </source>
</evidence>